<reference evidence="2 3" key="1">
    <citation type="submission" date="2020-06" db="EMBL/GenBank/DDBJ databases">
        <authorList>
            <person name="Chanama M."/>
        </authorList>
    </citation>
    <scope>NUCLEOTIDE SEQUENCE [LARGE SCALE GENOMIC DNA]</scope>
    <source>
        <strain evidence="2 3">TBRC6557</strain>
    </source>
</reference>
<protein>
    <submittedName>
        <fullName evidence="2">Uncharacterized protein</fullName>
    </submittedName>
</protein>
<evidence type="ECO:0000313" key="2">
    <source>
        <dbReference type="EMBL" id="NUW39579.1"/>
    </source>
</evidence>
<feature type="region of interest" description="Disordered" evidence="1">
    <location>
        <begin position="1"/>
        <end position="47"/>
    </location>
</feature>
<proteinExistence type="predicted"/>
<keyword evidence="3" id="KW-1185">Reference proteome</keyword>
<gene>
    <name evidence="2" type="ORF">HT134_05445</name>
</gene>
<comment type="caution">
    <text evidence="2">The sequence shown here is derived from an EMBL/GenBank/DDBJ whole genome shotgun (WGS) entry which is preliminary data.</text>
</comment>
<dbReference type="EMBL" id="JABWGO010000001">
    <property type="protein sequence ID" value="NUW39579.1"/>
    <property type="molecule type" value="Genomic_DNA"/>
</dbReference>
<dbReference type="AlphaFoldDB" id="A0A7Y6IMD8"/>
<dbReference type="RefSeq" id="WP_175599100.1">
    <property type="nucleotide sequence ID" value="NZ_JABWGO010000001.1"/>
</dbReference>
<accession>A0A7Y6IMD8</accession>
<dbReference type="Proteomes" id="UP000546126">
    <property type="component" value="Unassembled WGS sequence"/>
</dbReference>
<organism evidence="2 3">
    <name type="scientific">Nonomuraea rhodomycinica</name>
    <dbReference type="NCBI Taxonomy" id="1712872"/>
    <lineage>
        <taxon>Bacteria</taxon>
        <taxon>Bacillati</taxon>
        <taxon>Actinomycetota</taxon>
        <taxon>Actinomycetes</taxon>
        <taxon>Streptosporangiales</taxon>
        <taxon>Streptosporangiaceae</taxon>
        <taxon>Nonomuraea</taxon>
    </lineage>
</organism>
<sequence>MSSGYGYLLPHDVGTRNPLAGLTRPPVDRDHATTPPRHHAQPVARGG</sequence>
<name>A0A7Y6IMD8_9ACTN</name>
<evidence type="ECO:0000256" key="1">
    <source>
        <dbReference type="SAM" id="MobiDB-lite"/>
    </source>
</evidence>
<evidence type="ECO:0000313" key="3">
    <source>
        <dbReference type="Proteomes" id="UP000546126"/>
    </source>
</evidence>